<proteinExistence type="predicted"/>
<gene>
    <name evidence="1" type="ORF">Abiwalacus_17650</name>
</gene>
<sequence>MMEEFRAYLDSTGDVDGAVLMLDKVVELAPDTETGRYASLFKIGILANKDRVKARVDADRKKQDK</sequence>
<protein>
    <recommendedName>
        <fullName evidence="3">Tetratricopeptide repeat protein</fullName>
    </recommendedName>
</protein>
<organism evidence="1 2">
    <name type="scientific">Akkermansia biwaensis</name>
    <dbReference type="NCBI Taxonomy" id="2946555"/>
    <lineage>
        <taxon>Bacteria</taxon>
        <taxon>Pseudomonadati</taxon>
        <taxon>Verrucomicrobiota</taxon>
        <taxon>Verrucomicrobiia</taxon>
        <taxon>Verrucomicrobiales</taxon>
        <taxon>Akkermansiaceae</taxon>
        <taxon>Akkermansia</taxon>
    </lineage>
</organism>
<name>A0ABN6QMR4_9BACT</name>
<keyword evidence="2" id="KW-1185">Reference proteome</keyword>
<evidence type="ECO:0000313" key="2">
    <source>
        <dbReference type="Proteomes" id="UP001062263"/>
    </source>
</evidence>
<evidence type="ECO:0008006" key="3">
    <source>
        <dbReference type="Google" id="ProtNLM"/>
    </source>
</evidence>
<dbReference type="EMBL" id="AP025943">
    <property type="protein sequence ID" value="BDL44191.1"/>
    <property type="molecule type" value="Genomic_DNA"/>
</dbReference>
<evidence type="ECO:0000313" key="1">
    <source>
        <dbReference type="EMBL" id="BDL44191.1"/>
    </source>
</evidence>
<dbReference type="RefSeq" id="WP_215436110.1">
    <property type="nucleotide sequence ID" value="NZ_AP025943.1"/>
</dbReference>
<accession>A0ABN6QMR4</accession>
<dbReference type="Proteomes" id="UP001062263">
    <property type="component" value="Chromosome"/>
</dbReference>
<reference evidence="1" key="1">
    <citation type="submission" date="2022-06" db="EMBL/GenBank/DDBJ databases">
        <title>Akkermansia biwalacus sp. nov., an anaerobic mucin-degrading bacterium isolated from human intestine.</title>
        <authorList>
            <person name="Kobayashi Y."/>
            <person name="Inoue S."/>
            <person name="Kawahara T."/>
            <person name="Kohda N."/>
        </authorList>
    </citation>
    <scope>NUCLEOTIDE SEQUENCE</scope>
    <source>
        <strain evidence="1">WON2089</strain>
    </source>
</reference>